<dbReference type="EMBL" id="ON529857">
    <property type="protein sequence ID" value="USN15157.1"/>
    <property type="molecule type" value="Genomic_DNA"/>
</dbReference>
<organism evidence="2 3">
    <name type="scientific">Brevundimonas phage vB_BpoS-Kikimora</name>
    <dbReference type="NCBI Taxonomy" id="2948601"/>
    <lineage>
        <taxon>Viruses</taxon>
        <taxon>Duplodnaviria</taxon>
        <taxon>Heunggongvirae</taxon>
        <taxon>Uroviricota</taxon>
        <taxon>Caudoviricetes</taxon>
        <taxon>Jeanschmidtviridae</taxon>
        <taxon>Kikimoravirus</taxon>
        <taxon>Kikimoravirus kikimora</taxon>
    </lineage>
</organism>
<gene>
    <name evidence="2" type="ORF">KIKIMORA_00100</name>
</gene>
<sequence>MTKTDRIIAYTAAFLGLTGTAMGFTDLARTGDVSWQAFALQFSWLAVLVGYSLIRPRRA</sequence>
<keyword evidence="1" id="KW-0812">Transmembrane</keyword>
<dbReference type="Proteomes" id="UP001056576">
    <property type="component" value="Segment"/>
</dbReference>
<proteinExistence type="predicted"/>
<keyword evidence="1" id="KW-1133">Transmembrane helix</keyword>
<name>A0A9E7MSU0_9CAUD</name>
<evidence type="ECO:0000313" key="2">
    <source>
        <dbReference type="EMBL" id="USN15157.1"/>
    </source>
</evidence>
<feature type="transmembrane region" description="Helical" evidence="1">
    <location>
        <begin position="33"/>
        <end position="54"/>
    </location>
</feature>
<keyword evidence="3" id="KW-1185">Reference proteome</keyword>
<keyword evidence="1" id="KW-0472">Membrane</keyword>
<accession>A0A9E7MSU0</accession>
<reference evidence="2 3" key="1">
    <citation type="submission" date="2022-05" db="EMBL/GenBank/DDBJ databases">
        <authorList>
            <person name="Friedrich I."/>
            <person name="Poehlein A."/>
            <person name="Schneider D."/>
            <person name="Hertel R."/>
            <person name="Daniel R."/>
        </authorList>
    </citation>
    <scope>NUCLEOTIDE SEQUENCE [LARGE SCALE GENOMIC DNA]</scope>
</reference>
<evidence type="ECO:0000313" key="3">
    <source>
        <dbReference type="Proteomes" id="UP001056576"/>
    </source>
</evidence>
<protein>
    <submittedName>
        <fullName evidence="2">Uncharacterized protein</fullName>
    </submittedName>
</protein>
<evidence type="ECO:0000256" key="1">
    <source>
        <dbReference type="SAM" id="Phobius"/>
    </source>
</evidence>